<dbReference type="GO" id="GO:0043015">
    <property type="term" value="F:gamma-tubulin binding"/>
    <property type="evidence" value="ECO:0007669"/>
    <property type="project" value="InterPro"/>
</dbReference>
<accession>A0A875RX70</accession>
<keyword evidence="4 5" id="KW-0206">Cytoskeleton</keyword>
<keyword evidence="10" id="KW-1185">Reference proteome</keyword>
<dbReference type="GO" id="GO:0051225">
    <property type="term" value="P:spindle assembly"/>
    <property type="evidence" value="ECO:0007669"/>
    <property type="project" value="TreeGrafter"/>
</dbReference>
<dbReference type="GO" id="GO:0000930">
    <property type="term" value="C:gamma-tubulin complex"/>
    <property type="evidence" value="ECO:0007669"/>
    <property type="project" value="TreeGrafter"/>
</dbReference>
<gene>
    <name evidence="9" type="ORF">FOA43_004121</name>
</gene>
<dbReference type="Pfam" id="PF04130">
    <property type="entry name" value="GCP_C_terminal"/>
    <property type="match status" value="1"/>
</dbReference>
<comment type="similarity">
    <text evidence="1 5">Belongs to the TUBGCP family.</text>
</comment>
<evidence type="ECO:0000256" key="5">
    <source>
        <dbReference type="RuleBase" id="RU363050"/>
    </source>
</evidence>
<keyword evidence="3 5" id="KW-0493">Microtubule</keyword>
<dbReference type="Proteomes" id="UP000662931">
    <property type="component" value="Chromosome 4"/>
</dbReference>
<sequence>MNKDQVEHVIQNYLLRLARRVYPSGDSAVVHLLSKDAFSIVVSERNEQQWRSLEVLRAKYSYQIPTEAMQKFMLVVDELLSMDSNDDVASYLIALDTHTGEKSESSADSEVPFLSQSQSSSSKSLNDRILPYYKEAGLVEPLEILRNLMFALIGSTSDLFPFEKDTIKIPIGLNYGEVAQMYELLEPCLILKSLTQIVYGNEVKSQTKMAFHSVIQEGLLKYTDYVNSINSQILEERDHVLTLRGLHLLLSDWIQRLKLFYYLEIMSERMESNEFVSLLDQLCGQGDPMLRELSKKFFQYCIKPFTEMIQDWTFSGELNEADVKAENFFISKRDSDKLVYQRGRVPSCLNEKQSYNIYQIGKCLNFLKNDCKEFAWCEQFREKYSHENSSANNIGDWNFEKAYQEIVHYCYREVICKRYDLIREMSNLHSFLLMGQGDFISALVLKASESLNQSTSSLSANKLIQSLQDSVATTSVKDHYDKSIVDRLDARILEMESYGTLGWEVFTLDFQLKFPLNKLFEADHKEYLRMFNFLFKLVRMSSLLNTGWSDANTLKRDTISGICKRAREVRRLNMDKSNGLSLDDMRSLWIIKTFKRLNILRSEFIKFMNVLMDYILFHVIDNNYKRFMDDLSHGKKGFSEVVQNVMMGSSRVKELSCMKMDPIENDGIWSKNTTATAKDYNLDELVELHGKYIRSISRCKILDNSSGGKSKGRYSGLFYIEQIYGFLSMIIKFVELSKEFNNLLVEMLSVSHLSEDTLKEDKYDEYLSRMDMKFNRLIENLTNEIINKFEDGLELFTKDLMSDQDEDLRFLGKQLAE</sequence>
<protein>
    <recommendedName>
        <fullName evidence="5">Spindle pole body component</fullName>
    </recommendedName>
</protein>
<feature type="domain" description="Gamma tubulin complex component protein N-terminal" evidence="8">
    <location>
        <begin position="145"/>
        <end position="414"/>
    </location>
</feature>
<evidence type="ECO:0000313" key="9">
    <source>
        <dbReference type="EMBL" id="QPG76727.1"/>
    </source>
</evidence>
<reference evidence="9" key="1">
    <citation type="submission" date="2020-10" db="EMBL/GenBank/DDBJ databases">
        <authorList>
            <person name="Roach M.J.R."/>
        </authorList>
    </citation>
    <scope>NUCLEOTIDE SEQUENCE</scope>
    <source>
        <strain evidence="9">CBS 1945</strain>
    </source>
</reference>
<name>A0A875RX70_EENNA</name>
<dbReference type="PANTHER" id="PTHR19302:SF33">
    <property type="entry name" value="GAMMA-TUBULIN COMPLEX COMPONENT 5"/>
    <property type="match status" value="1"/>
</dbReference>
<dbReference type="InterPro" id="IPR041470">
    <property type="entry name" value="GCP_N"/>
</dbReference>
<feature type="domain" description="Gamma tubulin complex component C-terminal" evidence="7">
    <location>
        <begin position="421"/>
        <end position="811"/>
    </location>
</feature>
<dbReference type="InterPro" id="IPR042241">
    <property type="entry name" value="GCP_C_sf"/>
</dbReference>
<dbReference type="InterPro" id="IPR007259">
    <property type="entry name" value="GCP"/>
</dbReference>
<dbReference type="GO" id="GO:0031122">
    <property type="term" value="P:cytoplasmic microtubule organization"/>
    <property type="evidence" value="ECO:0007669"/>
    <property type="project" value="TreeGrafter"/>
</dbReference>
<comment type="subcellular location">
    <subcellularLocation>
        <location evidence="5">Cytoplasm</location>
        <location evidence="5">Cytoskeleton</location>
        <location evidence="5">Microtubule organizing center</location>
    </subcellularLocation>
</comment>
<dbReference type="GeneID" id="62197521"/>
<dbReference type="GO" id="GO:0000278">
    <property type="term" value="P:mitotic cell cycle"/>
    <property type="evidence" value="ECO:0007669"/>
    <property type="project" value="TreeGrafter"/>
</dbReference>
<evidence type="ECO:0000256" key="4">
    <source>
        <dbReference type="ARBA" id="ARBA00023212"/>
    </source>
</evidence>
<feature type="region of interest" description="Disordered" evidence="6">
    <location>
        <begin position="102"/>
        <end position="122"/>
    </location>
</feature>
<dbReference type="RefSeq" id="XP_038780292.1">
    <property type="nucleotide sequence ID" value="XM_038924364.1"/>
</dbReference>
<dbReference type="GO" id="GO:0007020">
    <property type="term" value="P:microtubule nucleation"/>
    <property type="evidence" value="ECO:0007669"/>
    <property type="project" value="InterPro"/>
</dbReference>
<dbReference type="InterPro" id="IPR040457">
    <property type="entry name" value="GCP_C"/>
</dbReference>
<dbReference type="GO" id="GO:0051011">
    <property type="term" value="F:microtubule minus-end binding"/>
    <property type="evidence" value="ECO:0007669"/>
    <property type="project" value="TreeGrafter"/>
</dbReference>
<evidence type="ECO:0000256" key="3">
    <source>
        <dbReference type="ARBA" id="ARBA00022701"/>
    </source>
</evidence>
<evidence type="ECO:0000259" key="7">
    <source>
        <dbReference type="Pfam" id="PF04130"/>
    </source>
</evidence>
<organism evidence="9 10">
    <name type="scientific">Eeniella nana</name>
    <name type="common">Yeast</name>
    <name type="synonym">Brettanomyces nanus</name>
    <dbReference type="NCBI Taxonomy" id="13502"/>
    <lineage>
        <taxon>Eukaryota</taxon>
        <taxon>Fungi</taxon>
        <taxon>Dikarya</taxon>
        <taxon>Ascomycota</taxon>
        <taxon>Saccharomycotina</taxon>
        <taxon>Pichiomycetes</taxon>
        <taxon>Pichiales</taxon>
        <taxon>Pichiaceae</taxon>
        <taxon>Brettanomyces</taxon>
    </lineage>
</organism>
<evidence type="ECO:0000313" key="10">
    <source>
        <dbReference type="Proteomes" id="UP000662931"/>
    </source>
</evidence>
<evidence type="ECO:0000259" key="8">
    <source>
        <dbReference type="Pfam" id="PF17681"/>
    </source>
</evidence>
<dbReference type="GO" id="GO:0051321">
    <property type="term" value="P:meiotic cell cycle"/>
    <property type="evidence" value="ECO:0007669"/>
    <property type="project" value="TreeGrafter"/>
</dbReference>
<dbReference type="GO" id="GO:0005816">
    <property type="term" value="C:spindle pole body"/>
    <property type="evidence" value="ECO:0007669"/>
    <property type="project" value="UniProtKB-ARBA"/>
</dbReference>
<dbReference type="PANTHER" id="PTHR19302">
    <property type="entry name" value="GAMMA TUBULIN COMPLEX PROTEIN"/>
    <property type="match status" value="1"/>
</dbReference>
<keyword evidence="2 5" id="KW-0963">Cytoplasm</keyword>
<dbReference type="GO" id="GO:0000922">
    <property type="term" value="C:spindle pole"/>
    <property type="evidence" value="ECO:0007669"/>
    <property type="project" value="InterPro"/>
</dbReference>
<dbReference type="AlphaFoldDB" id="A0A875RX70"/>
<dbReference type="Pfam" id="PF17681">
    <property type="entry name" value="GCP_N_terminal"/>
    <property type="match status" value="1"/>
</dbReference>
<evidence type="ECO:0000256" key="2">
    <source>
        <dbReference type="ARBA" id="ARBA00022490"/>
    </source>
</evidence>
<dbReference type="KEGG" id="bnn:FOA43_004121"/>
<dbReference type="GO" id="GO:0005874">
    <property type="term" value="C:microtubule"/>
    <property type="evidence" value="ECO:0007669"/>
    <property type="project" value="UniProtKB-KW"/>
</dbReference>
<evidence type="ECO:0000256" key="6">
    <source>
        <dbReference type="SAM" id="MobiDB-lite"/>
    </source>
</evidence>
<dbReference type="OrthoDB" id="5860513at2759"/>
<dbReference type="Gene3D" id="1.20.120.1900">
    <property type="entry name" value="Gamma-tubulin complex, C-terminal domain"/>
    <property type="match status" value="1"/>
</dbReference>
<evidence type="ECO:0000256" key="1">
    <source>
        <dbReference type="ARBA" id="ARBA00010337"/>
    </source>
</evidence>
<proteinExistence type="inferred from homology"/>
<dbReference type="EMBL" id="CP064815">
    <property type="protein sequence ID" value="QPG76727.1"/>
    <property type="molecule type" value="Genomic_DNA"/>
</dbReference>